<keyword evidence="3" id="KW-1185">Reference proteome</keyword>
<evidence type="ECO:0000259" key="1">
    <source>
        <dbReference type="PROSITE" id="PS51186"/>
    </source>
</evidence>
<feature type="domain" description="N-acetyltransferase" evidence="1">
    <location>
        <begin position="190"/>
        <end position="342"/>
    </location>
</feature>
<dbReference type="PANTHER" id="PTHR43415:SF3">
    <property type="entry name" value="GNAT-FAMILY ACETYLTRANSFERASE"/>
    <property type="match status" value="1"/>
</dbReference>
<dbReference type="GO" id="GO:0016747">
    <property type="term" value="F:acyltransferase activity, transferring groups other than amino-acyl groups"/>
    <property type="evidence" value="ECO:0007669"/>
    <property type="project" value="InterPro"/>
</dbReference>
<dbReference type="SUPFAM" id="SSF55729">
    <property type="entry name" value="Acyl-CoA N-acyltransferases (Nat)"/>
    <property type="match status" value="2"/>
</dbReference>
<dbReference type="PROSITE" id="PS51186">
    <property type="entry name" value="GNAT"/>
    <property type="match status" value="1"/>
</dbReference>
<reference evidence="2" key="1">
    <citation type="journal article" date="2014" name="Int. J. Syst. Evol. Microbiol.">
        <title>Complete genome sequence of Corynebacterium casei LMG S-19264T (=DSM 44701T), isolated from a smear-ripened cheese.</title>
        <authorList>
            <consortium name="US DOE Joint Genome Institute (JGI-PGF)"/>
            <person name="Walter F."/>
            <person name="Albersmeier A."/>
            <person name="Kalinowski J."/>
            <person name="Ruckert C."/>
        </authorList>
    </citation>
    <scope>NUCLEOTIDE SEQUENCE</scope>
    <source>
        <strain evidence="2">CGMCC 1.12195</strain>
    </source>
</reference>
<dbReference type="PANTHER" id="PTHR43415">
    <property type="entry name" value="SPERMIDINE N(1)-ACETYLTRANSFERASE"/>
    <property type="match status" value="1"/>
</dbReference>
<dbReference type="EMBL" id="BMER01000001">
    <property type="protein sequence ID" value="GGG80088.1"/>
    <property type="molecule type" value="Genomic_DNA"/>
</dbReference>
<name>A0A917HIG1_9SPHI</name>
<sequence length="342" mass="39407">MKEFPNSYKVLGSNMFKYGGYAIVPIRFQDRYDIMRWRNEQIYHLRQERPLTEEDQNRYFSSVVAKLFVQEQPNQILFSYLDNGHCVGYGGLVHINWLDRNAEISFIMATSLEKDYFHKHWGIYLEMLEAVAFEELGLHKIYTYAFDVRPHLYEAIEVVGYKKEAVLPEHCYFDGDYKDVVIHAKISNKVSIRRAVESDASVTHEWANDEASRQNSFSSEPIPLEAHCNWWTAKMNDPNAFYFVGEIGGSPASIIRFDKKKGGTNFIIGINMAPKFRGQGLSHQFLTAACHEVFKANDSSIEAYIKPKNLPSIKSFEKAGFRLVKKILVDGSPALKYELAKQ</sequence>
<reference evidence="2" key="2">
    <citation type="submission" date="2020-09" db="EMBL/GenBank/DDBJ databases">
        <authorList>
            <person name="Sun Q."/>
            <person name="Zhou Y."/>
        </authorList>
    </citation>
    <scope>NUCLEOTIDE SEQUENCE</scope>
    <source>
        <strain evidence="2">CGMCC 1.12195</strain>
    </source>
</reference>
<gene>
    <name evidence="2" type="ORF">GCM10007415_10570</name>
</gene>
<dbReference type="Gene3D" id="3.40.630.30">
    <property type="match status" value="2"/>
</dbReference>
<proteinExistence type="predicted"/>
<evidence type="ECO:0000313" key="2">
    <source>
        <dbReference type="EMBL" id="GGG80088.1"/>
    </source>
</evidence>
<comment type="caution">
    <text evidence="2">The sequence shown here is derived from an EMBL/GenBank/DDBJ whole genome shotgun (WGS) entry which is preliminary data.</text>
</comment>
<dbReference type="InterPro" id="IPR000182">
    <property type="entry name" value="GNAT_dom"/>
</dbReference>
<dbReference type="Proteomes" id="UP000660862">
    <property type="component" value="Unassembled WGS sequence"/>
</dbReference>
<protein>
    <recommendedName>
        <fullName evidence="1">N-acetyltransferase domain-containing protein</fullName>
    </recommendedName>
</protein>
<dbReference type="InterPro" id="IPR016181">
    <property type="entry name" value="Acyl_CoA_acyltransferase"/>
</dbReference>
<dbReference type="Pfam" id="PF13420">
    <property type="entry name" value="Acetyltransf_4"/>
    <property type="match status" value="1"/>
</dbReference>
<dbReference type="Pfam" id="PF13302">
    <property type="entry name" value="Acetyltransf_3"/>
    <property type="match status" value="1"/>
</dbReference>
<dbReference type="AlphaFoldDB" id="A0A917HIG1"/>
<evidence type="ECO:0000313" key="3">
    <source>
        <dbReference type="Proteomes" id="UP000660862"/>
    </source>
</evidence>
<organism evidence="2 3">
    <name type="scientific">Parapedobacter pyrenivorans</name>
    <dbReference type="NCBI Taxonomy" id="1305674"/>
    <lineage>
        <taxon>Bacteria</taxon>
        <taxon>Pseudomonadati</taxon>
        <taxon>Bacteroidota</taxon>
        <taxon>Sphingobacteriia</taxon>
        <taxon>Sphingobacteriales</taxon>
        <taxon>Sphingobacteriaceae</taxon>
        <taxon>Parapedobacter</taxon>
    </lineage>
</organism>
<dbReference type="RefSeq" id="WP_188504860.1">
    <property type="nucleotide sequence ID" value="NZ_BMER01000001.1"/>
</dbReference>
<accession>A0A917HIG1</accession>
<dbReference type="CDD" id="cd04301">
    <property type="entry name" value="NAT_SF"/>
    <property type="match status" value="1"/>
</dbReference>